<reference evidence="1" key="1">
    <citation type="submission" date="2019-12" db="EMBL/GenBank/DDBJ databases">
        <title>Genome sequencing and annotation of Brassica cretica.</title>
        <authorList>
            <person name="Studholme D.J."/>
            <person name="Sarris P.F."/>
        </authorList>
    </citation>
    <scope>NUCLEOTIDE SEQUENCE</scope>
    <source>
        <strain evidence="1">PFS-001/15</strain>
        <tissue evidence="1">Leaf</tissue>
    </source>
</reference>
<proteinExistence type="predicted"/>
<dbReference type="AlphaFoldDB" id="A0A8S9G6S9"/>
<accession>A0A8S9G6S9</accession>
<comment type="caution">
    <text evidence="1">The sequence shown here is derived from an EMBL/GenBank/DDBJ whole genome shotgun (WGS) entry which is preliminary data.</text>
</comment>
<evidence type="ECO:0000313" key="1">
    <source>
        <dbReference type="EMBL" id="KAF2540949.1"/>
    </source>
</evidence>
<sequence length="55" mass="6038">MLSENFQYSCWMSFFGCGLDPIADLVWSSDDVSDGEDGGGSGNTCLRLSVWCNTY</sequence>
<gene>
    <name evidence="1" type="ORF">F2Q68_00028753</name>
</gene>
<name>A0A8S9G6S9_BRACR</name>
<organism evidence="1 2">
    <name type="scientific">Brassica cretica</name>
    <name type="common">Mustard</name>
    <dbReference type="NCBI Taxonomy" id="69181"/>
    <lineage>
        <taxon>Eukaryota</taxon>
        <taxon>Viridiplantae</taxon>
        <taxon>Streptophyta</taxon>
        <taxon>Embryophyta</taxon>
        <taxon>Tracheophyta</taxon>
        <taxon>Spermatophyta</taxon>
        <taxon>Magnoliopsida</taxon>
        <taxon>eudicotyledons</taxon>
        <taxon>Gunneridae</taxon>
        <taxon>Pentapetalae</taxon>
        <taxon>rosids</taxon>
        <taxon>malvids</taxon>
        <taxon>Brassicales</taxon>
        <taxon>Brassicaceae</taxon>
        <taxon>Brassiceae</taxon>
        <taxon>Brassica</taxon>
    </lineage>
</organism>
<dbReference type="EMBL" id="QGKW02002005">
    <property type="protein sequence ID" value="KAF2540949.1"/>
    <property type="molecule type" value="Genomic_DNA"/>
</dbReference>
<protein>
    <submittedName>
        <fullName evidence="1">Uncharacterized protein</fullName>
    </submittedName>
</protein>
<dbReference type="Proteomes" id="UP000712281">
    <property type="component" value="Unassembled WGS sequence"/>
</dbReference>
<evidence type="ECO:0000313" key="2">
    <source>
        <dbReference type="Proteomes" id="UP000712281"/>
    </source>
</evidence>